<keyword evidence="2" id="KW-0863">Zinc-finger</keyword>
<dbReference type="InterPro" id="IPR036770">
    <property type="entry name" value="Ankyrin_rpt-contain_sf"/>
</dbReference>
<keyword evidence="2" id="KW-0862">Zinc</keyword>
<dbReference type="Gene3D" id="1.25.40.20">
    <property type="entry name" value="Ankyrin repeat-containing domain"/>
    <property type="match status" value="1"/>
</dbReference>
<feature type="coiled-coil region" evidence="3">
    <location>
        <begin position="203"/>
        <end position="248"/>
    </location>
</feature>
<dbReference type="PROSITE" id="PS50297">
    <property type="entry name" value="ANK_REP_REGION"/>
    <property type="match status" value="1"/>
</dbReference>
<dbReference type="GO" id="GO:0008270">
    <property type="term" value="F:zinc ion binding"/>
    <property type="evidence" value="ECO:0007669"/>
    <property type="project" value="UniProtKB-KW"/>
</dbReference>
<keyword evidence="2" id="KW-0479">Metal-binding</keyword>
<comment type="caution">
    <text evidence="5">The sequence shown here is derived from an EMBL/GenBank/DDBJ whole genome shotgun (WGS) entry which is preliminary data.</text>
</comment>
<evidence type="ECO:0000313" key="6">
    <source>
        <dbReference type="Proteomes" id="UP000826195"/>
    </source>
</evidence>
<sequence length="720" mass="82871">MELNEKLSSLIIEVKSPSFEVCSETCSIIEDEREKCDLTGSYHSNVINLTDAVISDKNKLSDAGSNSSIGKIENYKISDVGVKVSTPNLVNNKSMMKDTSSSLPIIKAENKSYQDHHDYSPIDELNNNNYKSFVSSSTDNPYSQSIEDNVILEKIDSKDNVPHELNNHVKILKVESFNNDCDNKNKILYKIQQLKPKKENLELSNDQNNIHDLLLNLQTLNQQTLTRVSQLEEILIKYEARSRRLEERFGALENFNCKKSSFESKIKNAFNVSSVQNKKDATEETLKEVNNETINYSKHQKIINMNSWTDNEESAVENLTISEDEEMIYQHEESSNVIIGWNKDEENTIENNLLFAEEVFDQVCNTNEKNLLMPGDNLEIMEDNKSIYQFEEWLDSSVSGFDNEINSILESNENISPPSSLENFEDFSEIKSLSNNEKDIKKENIFYPIDLLKNTSHDLTPSYGFLAFIPYFPQSNINNDFKKIQCFKIHLDISSLNAQMTAVDQKSLIDNKINSKMSNTEKIIREERPIAKIKQLFVVLDRNAVPNYLKKKNVKSFVEKKKSKKLQGINKNKSDDKKKNLKLKAELSVYNCAICKSKFTNLKLFNEHAKSHIKTKYACEEFSVNYRRPRNKLKKKMETPESRFLMKVKKEYASLRRNSKSIANPNMSINYRAYVNHTVLQMAVYFGHEEFVSDLLRIGANVNIVTCHWGTALHVAVAER</sequence>
<feature type="domain" description="C2H2-type" evidence="4">
    <location>
        <begin position="590"/>
        <end position="617"/>
    </location>
</feature>
<reference evidence="5 6" key="1">
    <citation type="journal article" date="2021" name="J. Hered.">
        <title>A chromosome-level genome assembly of the parasitoid wasp, Cotesia glomerata (Hymenoptera: Braconidae).</title>
        <authorList>
            <person name="Pinto B.J."/>
            <person name="Weis J.J."/>
            <person name="Gamble T."/>
            <person name="Ode P.J."/>
            <person name="Paul R."/>
            <person name="Zaspel J.M."/>
        </authorList>
    </citation>
    <scope>NUCLEOTIDE SEQUENCE [LARGE SCALE GENOMIC DNA]</scope>
    <source>
        <strain evidence="5">CgM1</strain>
    </source>
</reference>
<dbReference type="PROSITE" id="PS50157">
    <property type="entry name" value="ZINC_FINGER_C2H2_2"/>
    <property type="match status" value="1"/>
</dbReference>
<keyword evidence="6" id="KW-1185">Reference proteome</keyword>
<dbReference type="InterPro" id="IPR013087">
    <property type="entry name" value="Znf_C2H2_type"/>
</dbReference>
<dbReference type="AlphaFoldDB" id="A0AAV7IXN3"/>
<feature type="repeat" description="ANK" evidence="1">
    <location>
        <begin position="675"/>
        <end position="707"/>
    </location>
</feature>
<accession>A0AAV7IXN3</accession>
<proteinExistence type="predicted"/>
<evidence type="ECO:0000259" key="4">
    <source>
        <dbReference type="PROSITE" id="PS50157"/>
    </source>
</evidence>
<feature type="non-terminal residue" evidence="5">
    <location>
        <position position="720"/>
    </location>
</feature>
<evidence type="ECO:0000256" key="1">
    <source>
        <dbReference type="PROSITE-ProRule" id="PRU00023"/>
    </source>
</evidence>
<dbReference type="PROSITE" id="PS00028">
    <property type="entry name" value="ZINC_FINGER_C2H2_1"/>
    <property type="match status" value="1"/>
</dbReference>
<dbReference type="InterPro" id="IPR002110">
    <property type="entry name" value="Ankyrin_rpt"/>
</dbReference>
<dbReference type="PROSITE" id="PS50088">
    <property type="entry name" value="ANK_REPEAT"/>
    <property type="match status" value="1"/>
</dbReference>
<evidence type="ECO:0000256" key="2">
    <source>
        <dbReference type="PROSITE-ProRule" id="PRU00042"/>
    </source>
</evidence>
<gene>
    <name evidence="5" type="ORF">KQX54_005048</name>
</gene>
<dbReference type="Proteomes" id="UP000826195">
    <property type="component" value="Unassembled WGS sequence"/>
</dbReference>
<name>A0AAV7IXN3_COTGL</name>
<evidence type="ECO:0000256" key="3">
    <source>
        <dbReference type="SAM" id="Coils"/>
    </source>
</evidence>
<keyword evidence="3" id="KW-0175">Coiled coil</keyword>
<dbReference type="SUPFAM" id="SSF48403">
    <property type="entry name" value="Ankyrin repeat"/>
    <property type="match status" value="1"/>
</dbReference>
<keyword evidence="1" id="KW-0040">ANK repeat</keyword>
<dbReference type="Pfam" id="PF00023">
    <property type="entry name" value="Ank"/>
    <property type="match status" value="1"/>
</dbReference>
<dbReference type="EMBL" id="JAHXZJ010000374">
    <property type="protein sequence ID" value="KAH0560470.1"/>
    <property type="molecule type" value="Genomic_DNA"/>
</dbReference>
<evidence type="ECO:0000313" key="5">
    <source>
        <dbReference type="EMBL" id="KAH0560470.1"/>
    </source>
</evidence>
<protein>
    <recommendedName>
        <fullName evidence="4">C2H2-type domain-containing protein</fullName>
    </recommendedName>
</protein>
<organism evidence="5 6">
    <name type="scientific">Cotesia glomerata</name>
    <name type="common">Lepidopteran parasitic wasp</name>
    <name type="synonym">Apanteles glomeratus</name>
    <dbReference type="NCBI Taxonomy" id="32391"/>
    <lineage>
        <taxon>Eukaryota</taxon>
        <taxon>Metazoa</taxon>
        <taxon>Ecdysozoa</taxon>
        <taxon>Arthropoda</taxon>
        <taxon>Hexapoda</taxon>
        <taxon>Insecta</taxon>
        <taxon>Pterygota</taxon>
        <taxon>Neoptera</taxon>
        <taxon>Endopterygota</taxon>
        <taxon>Hymenoptera</taxon>
        <taxon>Apocrita</taxon>
        <taxon>Ichneumonoidea</taxon>
        <taxon>Braconidae</taxon>
        <taxon>Microgastrinae</taxon>
        <taxon>Cotesia</taxon>
    </lineage>
</organism>